<keyword evidence="6" id="KW-1185">Reference proteome</keyword>
<gene>
    <name evidence="5" type="ORF">Ocin01_20138</name>
</gene>
<proteinExistence type="inferred from homology"/>
<evidence type="ECO:0000313" key="6">
    <source>
        <dbReference type="Proteomes" id="UP000094527"/>
    </source>
</evidence>
<dbReference type="AlphaFoldDB" id="A0A1D2M0R2"/>
<accession>A0A1D2M0R2</accession>
<keyword evidence="4" id="KW-0560">Oxidoreductase</keyword>
<comment type="caution">
    <text evidence="5">The sequence shown here is derived from an EMBL/GenBank/DDBJ whole genome shotgun (WGS) entry which is preliminary data.</text>
</comment>
<protein>
    <submittedName>
        <fullName evidence="5">Carbonyl reductase [NADPH] 2</fullName>
    </submittedName>
</protein>
<sequence>MALQYSFAGKRVLVTGAGQGVGKKLVGRFHSDGAVVLALDKNSETIHQLRSQLPNVVAEVVDITDWDQLNDHFEVNTLASINVTQAASKGMIERGNGGSIVNIGSISGKLATDGVSMYCASKAAMEMLTKSMSLELGPYNIRANCIAPTVIKTTMEENSDPEMVRKTKEAIFRTAAIKRAVETDEIVDLVMFLLSPLSAMITGNV</sequence>
<dbReference type="PRINTS" id="PR00080">
    <property type="entry name" value="SDRFAMILY"/>
</dbReference>
<dbReference type="GO" id="GO:0050038">
    <property type="term" value="F:L-xylulose reductase (NADPH) activity"/>
    <property type="evidence" value="ECO:0007669"/>
    <property type="project" value="TreeGrafter"/>
</dbReference>
<evidence type="ECO:0000256" key="3">
    <source>
        <dbReference type="ARBA" id="ARBA00022857"/>
    </source>
</evidence>
<dbReference type="OrthoDB" id="47007at2759"/>
<dbReference type="InterPro" id="IPR020904">
    <property type="entry name" value="Sc_DH/Rdtase_CS"/>
</dbReference>
<evidence type="ECO:0000256" key="1">
    <source>
        <dbReference type="ARBA" id="ARBA00006484"/>
    </source>
</evidence>
<keyword evidence="3" id="KW-0521">NADP</keyword>
<dbReference type="GO" id="GO:0006006">
    <property type="term" value="P:glucose metabolic process"/>
    <property type="evidence" value="ECO:0007669"/>
    <property type="project" value="TreeGrafter"/>
</dbReference>
<evidence type="ECO:0000256" key="2">
    <source>
        <dbReference type="ARBA" id="ARBA00011881"/>
    </source>
</evidence>
<evidence type="ECO:0000313" key="5">
    <source>
        <dbReference type="EMBL" id="ODM86544.1"/>
    </source>
</evidence>
<dbReference type="PRINTS" id="PR00081">
    <property type="entry name" value="GDHRDH"/>
</dbReference>
<dbReference type="GO" id="GO:0005997">
    <property type="term" value="P:xylulose metabolic process"/>
    <property type="evidence" value="ECO:0007669"/>
    <property type="project" value="TreeGrafter"/>
</dbReference>
<name>A0A1D2M0R2_ORCCI</name>
<dbReference type="Gene3D" id="3.40.50.720">
    <property type="entry name" value="NAD(P)-binding Rossmann-like Domain"/>
    <property type="match status" value="2"/>
</dbReference>
<dbReference type="InterPro" id="IPR002347">
    <property type="entry name" value="SDR_fam"/>
</dbReference>
<dbReference type="InterPro" id="IPR036291">
    <property type="entry name" value="NAD(P)-bd_dom_sf"/>
</dbReference>
<dbReference type="PANTHER" id="PTHR44252:SF3">
    <property type="entry name" value="D-ERYTHRULOSE REDUCTASE-RELATED"/>
    <property type="match status" value="1"/>
</dbReference>
<reference evidence="5 6" key="1">
    <citation type="journal article" date="2016" name="Genome Biol. Evol.">
        <title>Gene Family Evolution Reflects Adaptation to Soil Environmental Stressors in the Genome of the Collembolan Orchesella cincta.</title>
        <authorList>
            <person name="Faddeeva-Vakhrusheva A."/>
            <person name="Derks M.F."/>
            <person name="Anvar S.Y."/>
            <person name="Agamennone V."/>
            <person name="Suring W."/>
            <person name="Smit S."/>
            <person name="van Straalen N.M."/>
            <person name="Roelofs D."/>
        </authorList>
    </citation>
    <scope>NUCLEOTIDE SEQUENCE [LARGE SCALE GENOMIC DNA]</scope>
    <source>
        <tissue evidence="5">Mixed pool</tissue>
    </source>
</reference>
<dbReference type="OMA" id="ITGQVWG"/>
<dbReference type="SUPFAM" id="SSF51735">
    <property type="entry name" value="NAD(P)-binding Rossmann-fold domains"/>
    <property type="match status" value="1"/>
</dbReference>
<evidence type="ECO:0000256" key="4">
    <source>
        <dbReference type="ARBA" id="ARBA00023002"/>
    </source>
</evidence>
<dbReference type="PANTHER" id="PTHR44252">
    <property type="entry name" value="D-ERYTHRULOSE REDUCTASE"/>
    <property type="match status" value="1"/>
</dbReference>
<dbReference type="EMBL" id="LJIJ01008335">
    <property type="protein sequence ID" value="ODM86544.1"/>
    <property type="molecule type" value="Genomic_DNA"/>
</dbReference>
<dbReference type="GO" id="GO:0004090">
    <property type="term" value="F:carbonyl reductase (NADPH) activity"/>
    <property type="evidence" value="ECO:0007669"/>
    <property type="project" value="TreeGrafter"/>
</dbReference>
<dbReference type="Pfam" id="PF13561">
    <property type="entry name" value="adh_short_C2"/>
    <property type="match status" value="1"/>
</dbReference>
<dbReference type="STRING" id="48709.A0A1D2M0R2"/>
<organism evidence="5 6">
    <name type="scientific">Orchesella cincta</name>
    <name type="common">Springtail</name>
    <name type="synonym">Podura cincta</name>
    <dbReference type="NCBI Taxonomy" id="48709"/>
    <lineage>
        <taxon>Eukaryota</taxon>
        <taxon>Metazoa</taxon>
        <taxon>Ecdysozoa</taxon>
        <taxon>Arthropoda</taxon>
        <taxon>Hexapoda</taxon>
        <taxon>Collembola</taxon>
        <taxon>Entomobryomorpha</taxon>
        <taxon>Entomobryoidea</taxon>
        <taxon>Orchesellidae</taxon>
        <taxon>Orchesellinae</taxon>
        <taxon>Orchesella</taxon>
    </lineage>
</organism>
<comment type="similarity">
    <text evidence="1">Belongs to the short-chain dehydrogenases/reductases (SDR) family.</text>
</comment>
<comment type="subunit">
    <text evidence="2">Homotetramer.</text>
</comment>
<dbReference type="Proteomes" id="UP000094527">
    <property type="component" value="Unassembled WGS sequence"/>
</dbReference>
<dbReference type="PROSITE" id="PS00061">
    <property type="entry name" value="ADH_SHORT"/>
    <property type="match status" value="1"/>
</dbReference>
<dbReference type="InterPro" id="IPR051737">
    <property type="entry name" value="L-xylulose/Carbonyl_redctase"/>
</dbReference>